<name>A0A7R8WL99_9CRUS</name>
<proteinExistence type="predicted"/>
<dbReference type="OrthoDB" id="2419425at2759"/>
<dbReference type="EMBL" id="OB667196">
    <property type="protein sequence ID" value="CAD7233883.1"/>
    <property type="molecule type" value="Genomic_DNA"/>
</dbReference>
<gene>
    <name evidence="2" type="ORF">CTOB1V02_LOCUS11702</name>
</gene>
<protein>
    <submittedName>
        <fullName evidence="2">Uncharacterized protein</fullName>
    </submittedName>
</protein>
<dbReference type="AlphaFoldDB" id="A0A7R8WL99"/>
<sequence>MASFDLLENKSRNQLMELAQELNVPGRTKIAKTEGGRAGLIRLIREFREKKVLAPPKKIQVQDLAKKMNIQRVSGKSKDLLRCQIREKLNQNPDSVDEWNQNELLCFMKENELPFHHDEEEGRWRQRIKHFVSNSPLVCRPRNRQPQEAEEGDALQTGAGQAKRSRRQQYGYTASIGGASLRRLYAIDPPQRSVDYHRELEGLRQTLTDVATEAFGDLKSMMFHTKKWTPVDDVEEFFEQQQLWFDLPKEKIVSLGDIPPAIQSSLMHATERLEEYQHRGSGWVFQMLENIHVSITRWLPLNARGFQDTPLWLMRKKCLVNVHNEDNRCFQYALVSAMHPAEFHRERPHQYERFMNEVNMNGISFPVAMDKSIFRKIRLQNPEIHFNVFTIINTEEGNQDPEKKDSIEESKTVIPFDLDPEDPQSAHDLLFLPSTRDDITCPFIDKIVPLYPTSNDENFPNAESVFNPILNVSIAKSLLRFGLRAKCNALKIYNPQEADEHKRAKGVKRSVVKNDISFEDYDNCLTLQQTIRRTQVTFVSCRQTLFTMEQSKIALSAIDDKRFINVDEGEVEDSLPWDSADSLFTNPTASSSWNPNPWFNRLAEDMDASEDDDATSMETDVDSHATGNESDRYQQHAGGGVSAPDSWALTIESKTTGRTISP</sequence>
<feature type="region of interest" description="Disordered" evidence="1">
    <location>
        <begin position="609"/>
        <end position="662"/>
    </location>
</feature>
<dbReference type="PANTHER" id="PTHR31511:SF12">
    <property type="entry name" value="RHO TERMINATION FACTOR N-TERMINAL DOMAIN-CONTAINING PROTEIN"/>
    <property type="match status" value="1"/>
</dbReference>
<accession>A0A7R8WL99</accession>
<evidence type="ECO:0000313" key="2">
    <source>
        <dbReference type="EMBL" id="CAD7233883.1"/>
    </source>
</evidence>
<feature type="region of interest" description="Disordered" evidence="1">
    <location>
        <begin position="138"/>
        <end position="168"/>
    </location>
</feature>
<organism evidence="2">
    <name type="scientific">Cyprideis torosa</name>
    <dbReference type="NCBI Taxonomy" id="163714"/>
    <lineage>
        <taxon>Eukaryota</taxon>
        <taxon>Metazoa</taxon>
        <taxon>Ecdysozoa</taxon>
        <taxon>Arthropoda</taxon>
        <taxon>Crustacea</taxon>
        <taxon>Oligostraca</taxon>
        <taxon>Ostracoda</taxon>
        <taxon>Podocopa</taxon>
        <taxon>Podocopida</taxon>
        <taxon>Cytherocopina</taxon>
        <taxon>Cytheroidea</taxon>
        <taxon>Cytherideidae</taxon>
        <taxon>Cyprideis</taxon>
    </lineage>
</organism>
<reference evidence="2" key="1">
    <citation type="submission" date="2020-11" db="EMBL/GenBank/DDBJ databases">
        <authorList>
            <person name="Tran Van P."/>
        </authorList>
    </citation>
    <scope>NUCLEOTIDE SEQUENCE</scope>
</reference>
<dbReference type="PANTHER" id="PTHR31511">
    <property type="entry name" value="PROTEIN CBG23764"/>
    <property type="match status" value="1"/>
</dbReference>
<feature type="compositionally biased region" description="Polar residues" evidence="1">
    <location>
        <begin position="652"/>
        <end position="662"/>
    </location>
</feature>
<evidence type="ECO:0000256" key="1">
    <source>
        <dbReference type="SAM" id="MobiDB-lite"/>
    </source>
</evidence>